<dbReference type="EMBL" id="BAAANN010000006">
    <property type="protein sequence ID" value="GAA1950138.1"/>
    <property type="molecule type" value="Genomic_DNA"/>
</dbReference>
<evidence type="ECO:0000256" key="1">
    <source>
        <dbReference type="ARBA" id="ARBA00023239"/>
    </source>
</evidence>
<organism evidence="3 4">
    <name type="scientific">Amycolatopsis minnesotensis</name>
    <dbReference type="NCBI Taxonomy" id="337894"/>
    <lineage>
        <taxon>Bacteria</taxon>
        <taxon>Bacillati</taxon>
        <taxon>Actinomycetota</taxon>
        <taxon>Actinomycetes</taxon>
        <taxon>Pseudonocardiales</taxon>
        <taxon>Pseudonocardiaceae</taxon>
        <taxon>Amycolatopsis</taxon>
    </lineage>
</organism>
<sequence>MNTASTESLHGVIPPLVTPIDDDGEVDRRSLEKLVAFQLDAGVHGVFLGGSTGEVALLDGARQRAALEVAVGVVAGAVPVLAGAIDTGTLRVVDQARRAQETGADAIVVTAPFYVSPHPSEIVAHFRAVHDAIDVPVVAYDIPSATAVAVGAGVVCELAASGTVVATKDSSGDFAGFRRILREAPGLPAFTGSELFADSAVALGAAGIVPGLGNIDPHGYVRLYEAAKSGDLAAAAAEQDRLARLFDITTVADRGRIGHTASALGSFKAALSLRGAIANAATLPPLAPLTGTELSAIRAILDEVGLAQIE</sequence>
<comment type="similarity">
    <text evidence="2">Belongs to the DapA family.</text>
</comment>
<evidence type="ECO:0000313" key="3">
    <source>
        <dbReference type="EMBL" id="GAA1950138.1"/>
    </source>
</evidence>
<proteinExistence type="inferred from homology"/>
<name>A0ABP5BRL3_9PSEU</name>
<protein>
    <submittedName>
        <fullName evidence="3">Dihydrodipicolinate synthase family protein</fullName>
    </submittedName>
</protein>
<dbReference type="InterPro" id="IPR002220">
    <property type="entry name" value="DapA-like"/>
</dbReference>
<dbReference type="PANTHER" id="PTHR42849:SF1">
    <property type="entry name" value="N-ACETYLNEURAMINATE LYASE"/>
    <property type="match status" value="1"/>
</dbReference>
<dbReference type="Pfam" id="PF00701">
    <property type="entry name" value="DHDPS"/>
    <property type="match status" value="1"/>
</dbReference>
<reference evidence="4" key="1">
    <citation type="journal article" date="2019" name="Int. J. Syst. Evol. Microbiol.">
        <title>The Global Catalogue of Microorganisms (GCM) 10K type strain sequencing project: providing services to taxonomists for standard genome sequencing and annotation.</title>
        <authorList>
            <consortium name="The Broad Institute Genomics Platform"/>
            <consortium name="The Broad Institute Genome Sequencing Center for Infectious Disease"/>
            <person name="Wu L."/>
            <person name="Ma J."/>
        </authorList>
    </citation>
    <scope>NUCLEOTIDE SEQUENCE [LARGE SCALE GENOMIC DNA]</scope>
    <source>
        <strain evidence="4">JCM 14545</strain>
    </source>
</reference>
<keyword evidence="4" id="KW-1185">Reference proteome</keyword>
<gene>
    <name evidence="3" type="ORF">GCM10009754_18450</name>
</gene>
<dbReference type="Proteomes" id="UP001501116">
    <property type="component" value="Unassembled WGS sequence"/>
</dbReference>
<evidence type="ECO:0000256" key="2">
    <source>
        <dbReference type="PIRNR" id="PIRNR001365"/>
    </source>
</evidence>
<dbReference type="Gene3D" id="3.20.20.70">
    <property type="entry name" value="Aldolase class I"/>
    <property type="match status" value="1"/>
</dbReference>
<comment type="caution">
    <text evidence="3">The sequence shown here is derived from an EMBL/GenBank/DDBJ whole genome shotgun (WGS) entry which is preliminary data.</text>
</comment>
<dbReference type="SMART" id="SM01130">
    <property type="entry name" value="DHDPS"/>
    <property type="match status" value="1"/>
</dbReference>
<dbReference type="PRINTS" id="PR00146">
    <property type="entry name" value="DHPICSNTHASE"/>
</dbReference>
<keyword evidence="1 2" id="KW-0456">Lyase</keyword>
<evidence type="ECO:0000313" key="4">
    <source>
        <dbReference type="Proteomes" id="UP001501116"/>
    </source>
</evidence>
<dbReference type="PIRSF" id="PIRSF001365">
    <property type="entry name" value="DHDPS"/>
    <property type="match status" value="1"/>
</dbReference>
<dbReference type="CDD" id="cd00408">
    <property type="entry name" value="DHDPS-like"/>
    <property type="match status" value="1"/>
</dbReference>
<dbReference type="PANTHER" id="PTHR42849">
    <property type="entry name" value="N-ACETYLNEURAMINATE LYASE"/>
    <property type="match status" value="1"/>
</dbReference>
<dbReference type="SUPFAM" id="SSF51569">
    <property type="entry name" value="Aldolase"/>
    <property type="match status" value="1"/>
</dbReference>
<dbReference type="RefSeq" id="WP_344415645.1">
    <property type="nucleotide sequence ID" value="NZ_BAAANN010000006.1"/>
</dbReference>
<accession>A0ABP5BRL3</accession>
<dbReference type="InterPro" id="IPR013785">
    <property type="entry name" value="Aldolase_TIM"/>
</dbReference>